<dbReference type="STRING" id="370526.SAMN04489835_0279"/>
<accession>A0A1H6IEX1</accession>
<proteinExistence type="predicted"/>
<evidence type="ECO:0000256" key="1">
    <source>
        <dbReference type="SAM" id="MobiDB-lite"/>
    </source>
</evidence>
<sequence length="323" mass="37318">MPEVALHHDGYPKYRRMVRFDWSQTPIHWVPGDPFATHMMNVLHLLLPEGERHFIKAVLEASSLVDDPELESAIKPFIQQESWHAWAHQVVLDHLAEQGIDTRPYTDRLGRTLSKTLGDPPRFFPPPLKRWWLYRRLADVAALEHFTAVLGQWVLQNRGLDYARTDPAMLDLLRWHGAEEVEHRSLVFDVYQHVCGNYFIRAFSMLMTAPLFVGWWIAGARYLMANDPTIDQKWSFAEWRRAAREYKLPGPWNFLVTVPLRYMRPSHHPSEEANTQMAIDYLEFSPAARDARERAAAHGKRGGSPMTAGMTDTQAAAERAEAR</sequence>
<dbReference type="PANTHER" id="PTHR39456">
    <property type="entry name" value="METAL-DEPENDENT HYDROLASE"/>
    <property type="match status" value="1"/>
</dbReference>
<dbReference type="EMBL" id="LT629971">
    <property type="protein sequence ID" value="SEH47872.1"/>
    <property type="molecule type" value="Genomic_DNA"/>
</dbReference>
<dbReference type="Pfam" id="PF10118">
    <property type="entry name" value="Metal_hydrol"/>
    <property type="match status" value="1"/>
</dbReference>
<organism evidence="2 3">
    <name type="scientific">Mycolicibacterium rutilum</name>
    <name type="common">Mycobacterium rutilum</name>
    <dbReference type="NCBI Taxonomy" id="370526"/>
    <lineage>
        <taxon>Bacteria</taxon>
        <taxon>Bacillati</taxon>
        <taxon>Actinomycetota</taxon>
        <taxon>Actinomycetes</taxon>
        <taxon>Mycobacteriales</taxon>
        <taxon>Mycobacteriaceae</taxon>
        <taxon>Mycolicibacterium</taxon>
    </lineage>
</organism>
<reference evidence="3" key="1">
    <citation type="submission" date="2016-10" db="EMBL/GenBank/DDBJ databases">
        <authorList>
            <person name="Varghese N."/>
            <person name="Submissions S."/>
        </authorList>
    </citation>
    <scope>NUCLEOTIDE SEQUENCE [LARGE SCALE GENOMIC DNA]</scope>
    <source>
        <strain evidence="3">DSM 45405</strain>
    </source>
</reference>
<dbReference type="InterPro" id="IPR016516">
    <property type="entry name" value="UCP07580"/>
</dbReference>
<evidence type="ECO:0000313" key="2">
    <source>
        <dbReference type="EMBL" id="SEH47872.1"/>
    </source>
</evidence>
<dbReference type="Proteomes" id="UP000182915">
    <property type="component" value="Chromosome I"/>
</dbReference>
<evidence type="ECO:0008006" key="4">
    <source>
        <dbReference type="Google" id="ProtNLM"/>
    </source>
</evidence>
<name>A0A1H6IEX1_MYCRU</name>
<protein>
    <recommendedName>
        <fullName evidence="4">Metal-dependent hydrolase</fullName>
    </recommendedName>
</protein>
<gene>
    <name evidence="2" type="ORF">SAMN04489835_0279</name>
</gene>
<dbReference type="RefSeq" id="WP_083405634.1">
    <property type="nucleotide sequence ID" value="NZ_LT629971.1"/>
</dbReference>
<feature type="region of interest" description="Disordered" evidence="1">
    <location>
        <begin position="292"/>
        <end position="323"/>
    </location>
</feature>
<dbReference type="OrthoDB" id="4760165at2"/>
<evidence type="ECO:0000313" key="3">
    <source>
        <dbReference type="Proteomes" id="UP000182915"/>
    </source>
</evidence>
<keyword evidence="3" id="KW-1185">Reference proteome</keyword>
<dbReference type="PIRSF" id="PIRSF007580">
    <property type="entry name" value="UCP07580"/>
    <property type="match status" value="1"/>
</dbReference>
<dbReference type="PANTHER" id="PTHR39456:SF1">
    <property type="entry name" value="METAL-DEPENDENT HYDROLASE"/>
    <property type="match status" value="1"/>
</dbReference>
<dbReference type="AlphaFoldDB" id="A0A1H6IEX1"/>